<feature type="domain" description="BTB" evidence="1">
    <location>
        <begin position="19"/>
        <end position="101"/>
    </location>
</feature>
<dbReference type="OrthoDB" id="3218112at2759"/>
<dbReference type="SUPFAM" id="SSF54695">
    <property type="entry name" value="POZ domain"/>
    <property type="match status" value="1"/>
</dbReference>
<dbReference type="PROSITE" id="PS50097">
    <property type="entry name" value="BTB"/>
    <property type="match status" value="1"/>
</dbReference>
<organism evidence="2 3">
    <name type="scientific">Coniophora puteana (strain RWD-64-598)</name>
    <name type="common">Brown rot fungus</name>
    <dbReference type="NCBI Taxonomy" id="741705"/>
    <lineage>
        <taxon>Eukaryota</taxon>
        <taxon>Fungi</taxon>
        <taxon>Dikarya</taxon>
        <taxon>Basidiomycota</taxon>
        <taxon>Agaricomycotina</taxon>
        <taxon>Agaricomycetes</taxon>
        <taxon>Agaricomycetidae</taxon>
        <taxon>Boletales</taxon>
        <taxon>Coniophorineae</taxon>
        <taxon>Coniophoraceae</taxon>
        <taxon>Coniophora</taxon>
    </lineage>
</organism>
<evidence type="ECO:0000259" key="1">
    <source>
        <dbReference type="PROSITE" id="PS50097"/>
    </source>
</evidence>
<dbReference type="OMA" id="ESMYDGR"/>
<dbReference type="Proteomes" id="UP000053558">
    <property type="component" value="Unassembled WGS sequence"/>
</dbReference>
<dbReference type="Pfam" id="PF00651">
    <property type="entry name" value="BTB"/>
    <property type="match status" value="1"/>
</dbReference>
<dbReference type="InterPro" id="IPR011333">
    <property type="entry name" value="SKP1/BTB/POZ_sf"/>
</dbReference>
<gene>
    <name evidence="2" type="ORF">CONPUDRAFT_96559</name>
</gene>
<dbReference type="GeneID" id="19211766"/>
<dbReference type="AlphaFoldDB" id="A0A5M3N8Q6"/>
<dbReference type="KEGG" id="cput:CONPUDRAFT_96559"/>
<comment type="caution">
    <text evidence="2">The sequence shown here is derived from an EMBL/GenBank/DDBJ whole genome shotgun (WGS) entry which is preliminary data.</text>
</comment>
<accession>A0A5M3N8Q6</accession>
<evidence type="ECO:0000313" key="3">
    <source>
        <dbReference type="Proteomes" id="UP000053558"/>
    </source>
</evidence>
<dbReference type="Gene3D" id="3.30.710.10">
    <property type="entry name" value="Potassium Channel Kv1.1, Chain A"/>
    <property type="match status" value="1"/>
</dbReference>
<dbReference type="InterPro" id="IPR000210">
    <property type="entry name" value="BTB/POZ_dom"/>
</dbReference>
<dbReference type="RefSeq" id="XP_007763783.1">
    <property type="nucleotide sequence ID" value="XM_007765593.1"/>
</dbReference>
<dbReference type="CDD" id="cd18186">
    <property type="entry name" value="BTB_POZ_ZBTB_KLHL-like"/>
    <property type="match status" value="1"/>
</dbReference>
<sequence>MTRETPRLKRDRSLWYEDGNMVIAAAPSDTKKGLLFRVHKFILAMHSPVFADMFTLPDIPAETADPEDFYDGVPLVRMYDKAQDVKDLLKYYYEPSSFVVKRYDPQNPNKIRGLMHLARKYQITPLLDRLIKHLKEDWPQTLTEWDVIEGEVKARLESQVDYGYDDHVYVDEVFPEPGTTIRLAREMDIPVVLPAVFYHLSRLKITRERTSEITDFKIIGGRTADWSALSEEDLRCLLYGRENLQEYKSIACRPLIFSCSHKECDALKTLCSAIQVLYDSKDILTGLKDFVPKDQYTQKELCVSCWLKVNNLAQNARMDIWKKLPKFFRLPRPSDDWDSDSDMSA</sequence>
<evidence type="ECO:0000313" key="2">
    <source>
        <dbReference type="EMBL" id="EIW87225.1"/>
    </source>
</evidence>
<dbReference type="SMART" id="SM00225">
    <property type="entry name" value="BTB"/>
    <property type="match status" value="1"/>
</dbReference>
<dbReference type="EMBL" id="JH711573">
    <property type="protein sequence ID" value="EIW87225.1"/>
    <property type="molecule type" value="Genomic_DNA"/>
</dbReference>
<name>A0A5M3N8Q6_CONPW</name>
<keyword evidence="3" id="KW-1185">Reference proteome</keyword>
<reference evidence="3" key="1">
    <citation type="journal article" date="2012" name="Science">
        <title>The Paleozoic origin of enzymatic lignin decomposition reconstructed from 31 fungal genomes.</title>
        <authorList>
            <person name="Floudas D."/>
            <person name="Binder M."/>
            <person name="Riley R."/>
            <person name="Barry K."/>
            <person name="Blanchette R.A."/>
            <person name="Henrissat B."/>
            <person name="Martinez A.T."/>
            <person name="Otillar R."/>
            <person name="Spatafora J.W."/>
            <person name="Yadav J.S."/>
            <person name="Aerts A."/>
            <person name="Benoit I."/>
            <person name="Boyd A."/>
            <person name="Carlson A."/>
            <person name="Copeland A."/>
            <person name="Coutinho P.M."/>
            <person name="de Vries R.P."/>
            <person name="Ferreira P."/>
            <person name="Findley K."/>
            <person name="Foster B."/>
            <person name="Gaskell J."/>
            <person name="Glotzer D."/>
            <person name="Gorecki P."/>
            <person name="Heitman J."/>
            <person name="Hesse C."/>
            <person name="Hori C."/>
            <person name="Igarashi K."/>
            <person name="Jurgens J.A."/>
            <person name="Kallen N."/>
            <person name="Kersten P."/>
            <person name="Kohler A."/>
            <person name="Kuees U."/>
            <person name="Kumar T.K.A."/>
            <person name="Kuo A."/>
            <person name="LaButti K."/>
            <person name="Larrondo L.F."/>
            <person name="Lindquist E."/>
            <person name="Ling A."/>
            <person name="Lombard V."/>
            <person name="Lucas S."/>
            <person name="Lundell T."/>
            <person name="Martin R."/>
            <person name="McLaughlin D.J."/>
            <person name="Morgenstern I."/>
            <person name="Morin E."/>
            <person name="Murat C."/>
            <person name="Nagy L.G."/>
            <person name="Nolan M."/>
            <person name="Ohm R.A."/>
            <person name="Patyshakuliyeva A."/>
            <person name="Rokas A."/>
            <person name="Ruiz-Duenas F.J."/>
            <person name="Sabat G."/>
            <person name="Salamov A."/>
            <person name="Samejima M."/>
            <person name="Schmutz J."/>
            <person name="Slot J.C."/>
            <person name="St John F."/>
            <person name="Stenlid J."/>
            <person name="Sun H."/>
            <person name="Sun S."/>
            <person name="Syed K."/>
            <person name="Tsang A."/>
            <person name="Wiebenga A."/>
            <person name="Young D."/>
            <person name="Pisabarro A."/>
            <person name="Eastwood D.C."/>
            <person name="Martin F."/>
            <person name="Cullen D."/>
            <person name="Grigoriev I.V."/>
            <person name="Hibbett D.S."/>
        </authorList>
    </citation>
    <scope>NUCLEOTIDE SEQUENCE [LARGE SCALE GENOMIC DNA]</scope>
    <source>
        <strain evidence="3">RWD-64-598 SS2</strain>
    </source>
</reference>
<proteinExistence type="predicted"/>
<protein>
    <recommendedName>
        <fullName evidence="1">BTB domain-containing protein</fullName>
    </recommendedName>
</protein>